<dbReference type="EMBL" id="JBBXJM010000001">
    <property type="protein sequence ID" value="KAL1412343.1"/>
    <property type="molecule type" value="Genomic_DNA"/>
</dbReference>
<comment type="caution">
    <text evidence="1">The sequence shown here is derived from an EMBL/GenBank/DDBJ whole genome shotgun (WGS) entry which is preliminary data.</text>
</comment>
<protein>
    <submittedName>
        <fullName evidence="1">Uncharacterized protein</fullName>
    </submittedName>
</protein>
<dbReference type="RefSeq" id="XP_069212287.1">
    <property type="nucleotide sequence ID" value="XM_069348743.1"/>
</dbReference>
<reference evidence="1 2" key="1">
    <citation type="submission" date="2023-08" db="EMBL/GenBank/DDBJ databases">
        <title>Annotated Genome Sequence of Vanrija albida AlHP1.</title>
        <authorList>
            <person name="Herzog R."/>
        </authorList>
    </citation>
    <scope>NUCLEOTIDE SEQUENCE [LARGE SCALE GENOMIC DNA]</scope>
    <source>
        <strain evidence="1 2">AlHP1</strain>
    </source>
</reference>
<proteinExistence type="predicted"/>
<sequence>MSAPLDQHLLHYPPGPASRQARGVLGAILEARTKVDKADDSGDWSGITEMTVILALVYRVIIARNRELRSHGKRHNLKSHLWDAQRMRDILEEYENAMEVYPLVQNYIAPSFWTLRDMSFSALKATFNEDYDVVGNWMEFHENTKRTYHLGPLGFILPYE</sequence>
<evidence type="ECO:0000313" key="1">
    <source>
        <dbReference type="EMBL" id="KAL1412343.1"/>
    </source>
</evidence>
<keyword evidence="2" id="KW-1185">Reference proteome</keyword>
<evidence type="ECO:0000313" key="2">
    <source>
        <dbReference type="Proteomes" id="UP001565368"/>
    </source>
</evidence>
<gene>
    <name evidence="1" type="ORF">Q8F55_000087</name>
</gene>
<name>A0ABR3QC94_9TREE</name>
<organism evidence="1 2">
    <name type="scientific">Vanrija albida</name>
    <dbReference type="NCBI Taxonomy" id="181172"/>
    <lineage>
        <taxon>Eukaryota</taxon>
        <taxon>Fungi</taxon>
        <taxon>Dikarya</taxon>
        <taxon>Basidiomycota</taxon>
        <taxon>Agaricomycotina</taxon>
        <taxon>Tremellomycetes</taxon>
        <taxon>Trichosporonales</taxon>
        <taxon>Trichosporonaceae</taxon>
        <taxon>Vanrija</taxon>
    </lineage>
</organism>
<accession>A0ABR3QC94</accession>
<dbReference type="Proteomes" id="UP001565368">
    <property type="component" value="Unassembled WGS sequence"/>
</dbReference>
<dbReference type="GeneID" id="95981130"/>